<feature type="chain" id="PRO_5046932870" evidence="1">
    <location>
        <begin position="23"/>
        <end position="82"/>
    </location>
</feature>
<name>A0ABR3UJY7_9PLEO</name>
<dbReference type="EMBL" id="JBHGVX010000004">
    <property type="protein sequence ID" value="KAL1796169.1"/>
    <property type="molecule type" value="Genomic_DNA"/>
</dbReference>
<dbReference type="RefSeq" id="XP_069306753.1">
    <property type="nucleotide sequence ID" value="XM_069451073.1"/>
</dbReference>
<dbReference type="Proteomes" id="UP001578633">
    <property type="component" value="Chromosome 4"/>
</dbReference>
<keyword evidence="3" id="KW-1185">Reference proteome</keyword>
<evidence type="ECO:0000313" key="2">
    <source>
        <dbReference type="EMBL" id="KAL1796169.1"/>
    </source>
</evidence>
<keyword evidence="1" id="KW-0732">Signal</keyword>
<organism evidence="2 3">
    <name type="scientific">Alternaria dauci</name>
    <dbReference type="NCBI Taxonomy" id="48095"/>
    <lineage>
        <taxon>Eukaryota</taxon>
        <taxon>Fungi</taxon>
        <taxon>Dikarya</taxon>
        <taxon>Ascomycota</taxon>
        <taxon>Pezizomycotina</taxon>
        <taxon>Dothideomycetes</taxon>
        <taxon>Pleosporomycetidae</taxon>
        <taxon>Pleosporales</taxon>
        <taxon>Pleosporineae</taxon>
        <taxon>Pleosporaceae</taxon>
        <taxon>Alternaria</taxon>
        <taxon>Alternaria sect. Porri</taxon>
    </lineage>
</organism>
<dbReference type="GeneID" id="96085031"/>
<protein>
    <submittedName>
        <fullName evidence="2">Uncharacterized protein</fullName>
    </submittedName>
</protein>
<evidence type="ECO:0000256" key="1">
    <source>
        <dbReference type="SAM" id="SignalP"/>
    </source>
</evidence>
<feature type="signal peptide" evidence="1">
    <location>
        <begin position="1"/>
        <end position="22"/>
    </location>
</feature>
<proteinExistence type="predicted"/>
<evidence type="ECO:0000313" key="3">
    <source>
        <dbReference type="Proteomes" id="UP001578633"/>
    </source>
</evidence>
<reference evidence="2 3" key="1">
    <citation type="submission" date="2024-09" db="EMBL/GenBank/DDBJ databases">
        <title>T2T genomes of carrot and Alternaria dauci and their utility for understanding host-pathogen interaction during carrot leaf blight disease.</title>
        <authorList>
            <person name="Liu W."/>
            <person name="Xu S."/>
            <person name="Ou C."/>
            <person name="Liu X."/>
            <person name="Zhuang F."/>
            <person name="Deng X.W."/>
        </authorList>
    </citation>
    <scope>NUCLEOTIDE SEQUENCE [LARGE SCALE GENOMIC DNA]</scope>
    <source>
        <strain evidence="2 3">A2016</strain>
    </source>
</reference>
<gene>
    <name evidence="2" type="ORF">ACET3X_004709</name>
</gene>
<accession>A0ABR3UJY7</accession>
<sequence length="82" mass="8888">MRIISLLPFIVSFVTLTDKVFGQHSGMLGIRQALVCQGDGENGRPLTCSTNNRRTTDCADCRRLEGANTQCICPTTDCCCCG</sequence>
<comment type="caution">
    <text evidence="2">The sequence shown here is derived from an EMBL/GenBank/DDBJ whole genome shotgun (WGS) entry which is preliminary data.</text>
</comment>